<proteinExistence type="predicted"/>
<evidence type="ECO:0000313" key="2">
    <source>
        <dbReference type="EMBL" id="GFD53814.1"/>
    </source>
</evidence>
<accession>A0A699XB31</accession>
<organism evidence="2">
    <name type="scientific">Tanacetum cinerariifolium</name>
    <name type="common">Dalmatian daisy</name>
    <name type="synonym">Chrysanthemum cinerariifolium</name>
    <dbReference type="NCBI Taxonomy" id="118510"/>
    <lineage>
        <taxon>Eukaryota</taxon>
        <taxon>Viridiplantae</taxon>
        <taxon>Streptophyta</taxon>
        <taxon>Embryophyta</taxon>
        <taxon>Tracheophyta</taxon>
        <taxon>Spermatophyta</taxon>
        <taxon>Magnoliopsida</taxon>
        <taxon>eudicotyledons</taxon>
        <taxon>Gunneridae</taxon>
        <taxon>Pentapetalae</taxon>
        <taxon>asterids</taxon>
        <taxon>campanulids</taxon>
        <taxon>Asterales</taxon>
        <taxon>Asteraceae</taxon>
        <taxon>Asteroideae</taxon>
        <taxon>Anthemideae</taxon>
        <taxon>Anthemidinae</taxon>
        <taxon>Tanacetum</taxon>
    </lineage>
</organism>
<dbReference type="AlphaFoldDB" id="A0A699XB31"/>
<sequence>RGRRQDAGDHQDGVGRWLHAGGRNRAAGRDRAVRRPGHQLCAAAARAAFAQARA</sequence>
<reference evidence="2" key="1">
    <citation type="journal article" date="2019" name="Sci. Rep.">
        <title>Draft genome of Tanacetum cinerariifolium, the natural source of mosquito coil.</title>
        <authorList>
            <person name="Yamashiro T."/>
            <person name="Shiraishi A."/>
            <person name="Satake H."/>
            <person name="Nakayama K."/>
        </authorList>
    </citation>
    <scope>NUCLEOTIDE SEQUENCE</scope>
</reference>
<gene>
    <name evidence="2" type="ORF">Tci_925783</name>
</gene>
<feature type="region of interest" description="Disordered" evidence="1">
    <location>
        <begin position="1"/>
        <end position="33"/>
    </location>
</feature>
<comment type="caution">
    <text evidence="2">The sequence shown here is derived from an EMBL/GenBank/DDBJ whole genome shotgun (WGS) entry which is preliminary data.</text>
</comment>
<feature type="non-terminal residue" evidence="2">
    <location>
        <position position="1"/>
    </location>
</feature>
<protein>
    <submittedName>
        <fullName evidence="2">Uncharacterized protein</fullName>
    </submittedName>
</protein>
<name>A0A699XB31_TANCI</name>
<evidence type="ECO:0000256" key="1">
    <source>
        <dbReference type="SAM" id="MobiDB-lite"/>
    </source>
</evidence>
<feature type="non-terminal residue" evidence="2">
    <location>
        <position position="54"/>
    </location>
</feature>
<feature type="compositionally biased region" description="Basic and acidic residues" evidence="1">
    <location>
        <begin position="1"/>
        <end position="13"/>
    </location>
</feature>
<dbReference type="EMBL" id="BKCJ011798819">
    <property type="protein sequence ID" value="GFD53814.1"/>
    <property type="molecule type" value="Genomic_DNA"/>
</dbReference>